<dbReference type="RefSeq" id="WP_280736440.1">
    <property type="nucleotide sequence ID" value="NZ_CP120369.1"/>
</dbReference>
<evidence type="ECO:0000313" key="3">
    <source>
        <dbReference type="Proteomes" id="UP001235547"/>
    </source>
</evidence>
<dbReference type="Gene3D" id="6.10.250.1090">
    <property type="match status" value="1"/>
</dbReference>
<feature type="domain" description="Nitrogenase/oxidoreductase component 1" evidence="1">
    <location>
        <begin position="19"/>
        <end position="163"/>
    </location>
</feature>
<dbReference type="InterPro" id="IPR050152">
    <property type="entry name" value="ChlB/BchB/BchZ"/>
</dbReference>
<dbReference type="PANTHER" id="PTHR33712:SF7">
    <property type="entry name" value="LIGHT-INDEPENDENT PROTOCHLOROPHYLLIDE REDUCTASE SUBUNIT B"/>
    <property type="match status" value="1"/>
</dbReference>
<dbReference type="Pfam" id="PF00148">
    <property type="entry name" value="Oxidored_nitro"/>
    <property type="match status" value="2"/>
</dbReference>
<proteinExistence type="predicted"/>
<name>A0ABY8D6P4_9HYPH</name>
<geneLocation type="plasmid" evidence="2 3">
    <name>unnamed</name>
</geneLocation>
<organism evidence="2 3">
    <name type="scientific">Sinorhizobium numidicum</name>
    <dbReference type="NCBI Taxonomy" id="680248"/>
    <lineage>
        <taxon>Bacteria</taxon>
        <taxon>Pseudomonadati</taxon>
        <taxon>Pseudomonadota</taxon>
        <taxon>Alphaproteobacteria</taxon>
        <taxon>Hyphomicrobiales</taxon>
        <taxon>Rhizobiaceae</taxon>
        <taxon>Sinorhizobium/Ensifer group</taxon>
        <taxon>Sinorhizobium</taxon>
    </lineage>
</organism>
<dbReference type="PANTHER" id="PTHR33712">
    <property type="entry name" value="LIGHT-INDEPENDENT PROTOCHLOROPHYLLIDE REDUCTASE SUBUNIT B"/>
    <property type="match status" value="1"/>
</dbReference>
<gene>
    <name evidence="2" type="ORF">PYH38_005924</name>
</gene>
<feature type="domain" description="Nitrogenase/oxidoreductase component 1" evidence="1">
    <location>
        <begin position="168"/>
        <end position="370"/>
    </location>
</feature>
<dbReference type="EMBL" id="CP120372">
    <property type="protein sequence ID" value="WEX85523.1"/>
    <property type="molecule type" value="Genomic_DNA"/>
</dbReference>
<sequence length="390" mass="41917">MACMLPQAKSTAINPVKSSQPLGAAFAFLGVDGAVPLFHGSQECTSFALVLLVRHFKETIPLQTTAMEELETILGGEDRLKDAILNSKARAEPQFIAVCTTALVETGDDDTTCDLANIKLKRARELTGTEVVLANAPEALEEGWSKAVTAIVDRIARPGKQKPDPKKVGDIRDLGAATKCRGTGEHMRRPAEALQRLTAEPYVLFESLAGLKNAGRFILLLTTVSGEQAPAKVLRGRMQLQDAMLDGHFHLGGKKIAISAEPDQLLQLSDFFVGMGAKISAAATTTGTSKILQKVPAETVQVGDLCDLERLSAVAHLLVTYSHGRPAAERLAIPLMHAGFPVFDTLGSQHKLTILYQGTRDMIYEVANIMQADQHPPTPDALDPVCNRGL</sequence>
<reference evidence="2 3" key="1">
    <citation type="submission" date="2023-03" db="EMBL/GenBank/DDBJ databases">
        <authorList>
            <person name="Kaur S."/>
            <person name="Espinosa-Saiz D."/>
            <person name="Velazquez E."/>
            <person name="Menendez E."/>
            <person name="diCenzo G.C."/>
        </authorList>
    </citation>
    <scope>NUCLEOTIDE SEQUENCE [LARGE SCALE GENOMIC DNA]</scope>
    <source>
        <strain evidence="2 3">LMG 27395</strain>
        <plasmid evidence="2 3">unnamed</plasmid>
    </source>
</reference>
<protein>
    <submittedName>
        <fullName evidence="2">Nitrogenase iron-molybdenum cofactor biosynthesis protein NifN</fullName>
    </submittedName>
</protein>
<dbReference type="InterPro" id="IPR000510">
    <property type="entry name" value="Nase/OxRdtase_comp1"/>
</dbReference>
<dbReference type="Proteomes" id="UP001235547">
    <property type="component" value="Plasmid unnamed"/>
</dbReference>
<accession>A0ABY8D6P4</accession>
<dbReference type="Gene3D" id="3.40.50.1980">
    <property type="entry name" value="Nitrogenase molybdenum iron protein domain"/>
    <property type="match status" value="2"/>
</dbReference>
<evidence type="ECO:0000313" key="2">
    <source>
        <dbReference type="EMBL" id="WEX85523.1"/>
    </source>
</evidence>
<dbReference type="SUPFAM" id="SSF53807">
    <property type="entry name" value="Helical backbone' metal receptor"/>
    <property type="match status" value="1"/>
</dbReference>
<evidence type="ECO:0000259" key="1">
    <source>
        <dbReference type="Pfam" id="PF00148"/>
    </source>
</evidence>
<keyword evidence="2" id="KW-0614">Plasmid</keyword>
<keyword evidence="3" id="KW-1185">Reference proteome</keyword>